<dbReference type="EMBL" id="AP024958">
    <property type="protein sequence ID" value="BCZ84526.1"/>
    <property type="molecule type" value="Genomic_DNA"/>
</dbReference>
<keyword evidence="2" id="KW-1185">Reference proteome</keyword>
<protein>
    <submittedName>
        <fullName evidence="1">Uncharacterized protein</fullName>
    </submittedName>
</protein>
<sequence length="67" mass="7349">MPHAPDGCVGKVPLASSVHLTPEHDTAIVTVHGKLAHVETVDPRKYRMSCLLQVIIGDFTMRWGTNL</sequence>
<organism evidence="1 2">
    <name type="scientific">Paraburkholderia terrae</name>
    <dbReference type="NCBI Taxonomy" id="311230"/>
    <lineage>
        <taxon>Bacteria</taxon>
        <taxon>Pseudomonadati</taxon>
        <taxon>Pseudomonadota</taxon>
        <taxon>Betaproteobacteria</taxon>
        <taxon>Burkholderiales</taxon>
        <taxon>Burkholderiaceae</taxon>
        <taxon>Paraburkholderia</taxon>
    </lineage>
</organism>
<proteinExistence type="predicted"/>
<dbReference type="Proteomes" id="UP001319874">
    <property type="component" value="Chromosome 4"/>
</dbReference>
<name>A0ABN6JUQ6_9BURK</name>
<gene>
    <name evidence="1" type="ORF">PTKU64_82010</name>
</gene>
<evidence type="ECO:0000313" key="2">
    <source>
        <dbReference type="Proteomes" id="UP001319874"/>
    </source>
</evidence>
<evidence type="ECO:0000313" key="1">
    <source>
        <dbReference type="EMBL" id="BCZ84526.1"/>
    </source>
</evidence>
<reference evidence="1 2" key="1">
    <citation type="journal article" date="2022" name="Front. Microbiol.">
        <title>Identification and characterization of a novel class of self-sufficient cytochrome P450 hydroxylase involved in cyclohexanecarboxylate degradation in Paraburkholderia terrae strain KU-64.</title>
        <authorList>
            <person name="Yamamoto T."/>
            <person name="Hasegawa Y."/>
            <person name="Iwaki H."/>
        </authorList>
    </citation>
    <scope>NUCLEOTIDE SEQUENCE [LARGE SCALE GENOMIC DNA]</scope>
    <source>
        <strain evidence="1 2">KU-64</strain>
    </source>
</reference>
<accession>A0ABN6JUQ6</accession>